<accession>A0A2S3ZLH9</accession>
<dbReference type="OrthoDB" id="9952740at2"/>
<dbReference type="Proteomes" id="UP000237104">
    <property type="component" value="Unassembled WGS sequence"/>
</dbReference>
<protein>
    <submittedName>
        <fullName evidence="2">Uncharacterized protein</fullName>
    </submittedName>
</protein>
<sequence length="143" mass="15493">MSRVSIVLDLAAHEYRALAAIAGSRGVQSHVLIEQLVRHALNTSRPAPVPAPKSEAQSQPKPKYVPRPMPKRSKAMIRTDRDEQFVAVSKLHGQGLSDGQIAAQLGINAAMARQRRLQLKLPAQGKPGRRPRTTNAAPAAEKS</sequence>
<evidence type="ECO:0000256" key="1">
    <source>
        <dbReference type="SAM" id="MobiDB-lite"/>
    </source>
</evidence>
<gene>
    <name evidence="2" type="ORF">C3B59_05690</name>
</gene>
<dbReference type="AlphaFoldDB" id="A0A2S3ZLH9"/>
<name>A0A2S3ZLH9_9MICO</name>
<evidence type="ECO:0000313" key="3">
    <source>
        <dbReference type="Proteomes" id="UP000237104"/>
    </source>
</evidence>
<organism evidence="2 3">
    <name type="scientific">Cryobacterium zongtaii</name>
    <dbReference type="NCBI Taxonomy" id="1259217"/>
    <lineage>
        <taxon>Bacteria</taxon>
        <taxon>Bacillati</taxon>
        <taxon>Actinomycetota</taxon>
        <taxon>Actinomycetes</taxon>
        <taxon>Micrococcales</taxon>
        <taxon>Microbacteriaceae</taxon>
        <taxon>Cryobacterium</taxon>
    </lineage>
</organism>
<reference evidence="2 3" key="1">
    <citation type="submission" date="2018-01" db="EMBL/GenBank/DDBJ databases">
        <title>Cryobacterium sp. nov., from glaciers in China.</title>
        <authorList>
            <person name="Liu Q."/>
            <person name="Xin Y.-H."/>
        </authorList>
    </citation>
    <scope>NUCLEOTIDE SEQUENCE [LARGE SCALE GENOMIC DNA]</scope>
    <source>
        <strain evidence="2 3">TMB1-8</strain>
    </source>
</reference>
<feature type="compositionally biased region" description="Low complexity" evidence="1">
    <location>
        <begin position="133"/>
        <end position="143"/>
    </location>
</feature>
<proteinExistence type="predicted"/>
<dbReference type="EMBL" id="PPXF01000022">
    <property type="protein sequence ID" value="POH69381.1"/>
    <property type="molecule type" value="Genomic_DNA"/>
</dbReference>
<comment type="caution">
    <text evidence="2">The sequence shown here is derived from an EMBL/GenBank/DDBJ whole genome shotgun (WGS) entry which is preliminary data.</text>
</comment>
<evidence type="ECO:0000313" key="2">
    <source>
        <dbReference type="EMBL" id="POH69381.1"/>
    </source>
</evidence>
<dbReference type="RefSeq" id="WP_103430424.1">
    <property type="nucleotide sequence ID" value="NZ_PPXF01000022.1"/>
</dbReference>
<feature type="region of interest" description="Disordered" evidence="1">
    <location>
        <begin position="43"/>
        <end position="73"/>
    </location>
</feature>
<feature type="region of interest" description="Disordered" evidence="1">
    <location>
        <begin position="116"/>
        <end position="143"/>
    </location>
</feature>